<feature type="compositionally biased region" description="Basic and acidic residues" evidence="1">
    <location>
        <begin position="222"/>
        <end position="252"/>
    </location>
</feature>
<feature type="chain" id="PRO_5022176558" description="Lipoprotein" evidence="2">
    <location>
        <begin position="19"/>
        <end position="252"/>
    </location>
</feature>
<reference evidence="3 4" key="1">
    <citation type="submission" date="2019-06" db="EMBL/GenBank/DDBJ databases">
        <authorList>
            <person name="Livingstone P."/>
            <person name="Whitworth D."/>
        </authorList>
    </citation>
    <scope>NUCLEOTIDE SEQUENCE [LARGE SCALE GENOMIC DNA]</scope>
    <source>
        <strain evidence="3 4">AM401</strain>
    </source>
</reference>
<feature type="signal peptide" evidence="2">
    <location>
        <begin position="1"/>
        <end position="18"/>
    </location>
</feature>
<feature type="region of interest" description="Disordered" evidence="1">
    <location>
        <begin position="220"/>
        <end position="252"/>
    </location>
</feature>
<dbReference type="EMBL" id="VIFM01000252">
    <property type="protein sequence ID" value="TQF10470.1"/>
    <property type="molecule type" value="Genomic_DNA"/>
</dbReference>
<keyword evidence="4" id="KW-1185">Reference proteome</keyword>
<evidence type="ECO:0000256" key="1">
    <source>
        <dbReference type="SAM" id="MobiDB-lite"/>
    </source>
</evidence>
<evidence type="ECO:0008006" key="5">
    <source>
        <dbReference type="Google" id="ProtNLM"/>
    </source>
</evidence>
<dbReference type="AlphaFoldDB" id="A0A540WN86"/>
<organism evidence="3 4">
    <name type="scientific">Myxococcus llanfairpwllgwyngyllgogerychwyrndrobwllllantysiliogogogochensis</name>
    <dbReference type="NCBI Taxonomy" id="2590453"/>
    <lineage>
        <taxon>Bacteria</taxon>
        <taxon>Pseudomonadati</taxon>
        <taxon>Myxococcota</taxon>
        <taxon>Myxococcia</taxon>
        <taxon>Myxococcales</taxon>
        <taxon>Cystobacterineae</taxon>
        <taxon>Myxococcaceae</taxon>
        <taxon>Myxococcus</taxon>
    </lineage>
</organism>
<accession>A0A540WN86</accession>
<evidence type="ECO:0000313" key="3">
    <source>
        <dbReference type="EMBL" id="TQF10470.1"/>
    </source>
</evidence>
<protein>
    <recommendedName>
        <fullName evidence="5">Lipoprotein</fullName>
    </recommendedName>
</protein>
<evidence type="ECO:0000313" key="4">
    <source>
        <dbReference type="Proteomes" id="UP000315369"/>
    </source>
</evidence>
<name>A0A540WN86_9BACT</name>
<gene>
    <name evidence="3" type="ORF">FJV41_39260</name>
</gene>
<comment type="caution">
    <text evidence="3">The sequence shown here is derived from an EMBL/GenBank/DDBJ whole genome shotgun (WGS) entry which is preliminary data.</text>
</comment>
<sequence length="252" mass="28349">MNKLLGPVSFVLASAALAVALWAPGRTEAPSASERPEPVAALPASQEGLERRIQALEDTTLSLSRRLMELERRPAVAGTDGGGAAAPALTAELDQLRAEVRGLMTGETLSTEGGREALKDAMRSVQEEMRTEQFRSRQEEWMQAQVRSTAQRTERIKRLVSEAKLNYSQEQELTRRLEAEETTRNTLFEEVRTGTKNPREIRQALRTQREETDQAMTALLDEGQRAKYDVMRREEQMNSRPRGNREGRSQDP</sequence>
<dbReference type="OrthoDB" id="5382514at2"/>
<keyword evidence="2" id="KW-0732">Signal</keyword>
<dbReference type="RefSeq" id="WP_141647743.1">
    <property type="nucleotide sequence ID" value="NZ_VIFM01000252.1"/>
</dbReference>
<proteinExistence type="predicted"/>
<evidence type="ECO:0000256" key="2">
    <source>
        <dbReference type="SAM" id="SignalP"/>
    </source>
</evidence>
<dbReference type="Proteomes" id="UP000315369">
    <property type="component" value="Unassembled WGS sequence"/>
</dbReference>